<dbReference type="RefSeq" id="WP_249300532.1">
    <property type="nucleotide sequence ID" value="NZ_JACRSP010000003.1"/>
</dbReference>
<dbReference type="InterPro" id="IPR000182">
    <property type="entry name" value="GNAT_dom"/>
</dbReference>
<keyword evidence="5" id="KW-1185">Reference proteome</keyword>
<keyword evidence="1" id="KW-0808">Transferase</keyword>
<dbReference type="Gene3D" id="3.40.630.30">
    <property type="match status" value="1"/>
</dbReference>
<dbReference type="AlphaFoldDB" id="A0A926DF48"/>
<feature type="domain" description="N-acetyltransferase" evidence="3">
    <location>
        <begin position="2"/>
        <end position="185"/>
    </location>
</feature>
<evidence type="ECO:0000313" key="5">
    <source>
        <dbReference type="Proteomes" id="UP000620366"/>
    </source>
</evidence>
<dbReference type="EMBL" id="JACRSP010000003">
    <property type="protein sequence ID" value="MBC8536696.1"/>
    <property type="molecule type" value="Genomic_DNA"/>
</dbReference>
<reference evidence="4" key="1">
    <citation type="submission" date="2020-08" db="EMBL/GenBank/DDBJ databases">
        <title>Genome public.</title>
        <authorList>
            <person name="Liu C."/>
            <person name="Sun Q."/>
        </authorList>
    </citation>
    <scope>NUCLEOTIDE SEQUENCE</scope>
    <source>
        <strain evidence="4">BX7</strain>
    </source>
</reference>
<dbReference type="GO" id="GO:0016747">
    <property type="term" value="F:acyltransferase activity, transferring groups other than amino-acyl groups"/>
    <property type="evidence" value="ECO:0007669"/>
    <property type="project" value="InterPro"/>
</dbReference>
<keyword evidence="2" id="KW-0012">Acyltransferase</keyword>
<dbReference type="PANTHER" id="PTHR43420">
    <property type="entry name" value="ACETYLTRANSFERASE"/>
    <property type="match status" value="1"/>
</dbReference>
<dbReference type="InterPro" id="IPR016181">
    <property type="entry name" value="Acyl_CoA_acyltransferase"/>
</dbReference>
<dbReference type="Proteomes" id="UP000620366">
    <property type="component" value="Unassembled WGS sequence"/>
</dbReference>
<comment type="caution">
    <text evidence="4">The sequence shown here is derived from an EMBL/GenBank/DDBJ whole genome shotgun (WGS) entry which is preliminary data.</text>
</comment>
<dbReference type="SUPFAM" id="SSF55729">
    <property type="entry name" value="Acyl-CoA N-acyltransferases (Nat)"/>
    <property type="match status" value="1"/>
</dbReference>
<organism evidence="4 5">
    <name type="scientific">Feifania hominis</name>
    <dbReference type="NCBI Taxonomy" id="2763660"/>
    <lineage>
        <taxon>Bacteria</taxon>
        <taxon>Bacillati</taxon>
        <taxon>Bacillota</taxon>
        <taxon>Clostridia</taxon>
        <taxon>Eubacteriales</taxon>
        <taxon>Feifaniaceae</taxon>
        <taxon>Feifania</taxon>
    </lineage>
</organism>
<protein>
    <submittedName>
        <fullName evidence="4">GNAT family N-acetyltransferase</fullName>
    </submittedName>
</protein>
<name>A0A926DF48_9FIRM</name>
<accession>A0A926DF48</accession>
<sequence>MHQIRKATPNDAHEAVRLLRDAADEILLFHTGSDTYEGAYPVLEQFYRLERGRYSYKNFLVCEDAGRVVGVLLSYGSQNPQEFDEPITAHLRARGLDTEVVTEARPGELYIDTCAVAPEYRGQKIGKSLFAAAHERAQEMGLGVLSLLVDCNKRRNHDIYQRWGFADGATIRFYGHEYQYMTKEV</sequence>
<dbReference type="InterPro" id="IPR050680">
    <property type="entry name" value="YpeA/RimI_acetyltransf"/>
</dbReference>
<evidence type="ECO:0000259" key="3">
    <source>
        <dbReference type="PROSITE" id="PS51186"/>
    </source>
</evidence>
<evidence type="ECO:0000256" key="2">
    <source>
        <dbReference type="ARBA" id="ARBA00023315"/>
    </source>
</evidence>
<proteinExistence type="predicted"/>
<evidence type="ECO:0000256" key="1">
    <source>
        <dbReference type="ARBA" id="ARBA00022679"/>
    </source>
</evidence>
<gene>
    <name evidence="4" type="ORF">H8695_08365</name>
</gene>
<dbReference type="CDD" id="cd04301">
    <property type="entry name" value="NAT_SF"/>
    <property type="match status" value="1"/>
</dbReference>
<evidence type="ECO:0000313" key="4">
    <source>
        <dbReference type="EMBL" id="MBC8536696.1"/>
    </source>
</evidence>
<dbReference type="PROSITE" id="PS51186">
    <property type="entry name" value="GNAT"/>
    <property type="match status" value="1"/>
</dbReference>
<dbReference type="Pfam" id="PF00583">
    <property type="entry name" value="Acetyltransf_1"/>
    <property type="match status" value="1"/>
</dbReference>
<dbReference type="PANTHER" id="PTHR43420:SF12">
    <property type="entry name" value="N-ACETYLTRANSFERASE DOMAIN-CONTAINING PROTEIN"/>
    <property type="match status" value="1"/>
</dbReference>